<keyword evidence="7" id="KW-0418">Kinase</keyword>
<dbReference type="InterPro" id="IPR035965">
    <property type="entry name" value="PAS-like_dom_sf"/>
</dbReference>
<dbReference type="NCBIfam" id="TIGR00229">
    <property type="entry name" value="sensory_box"/>
    <property type="match status" value="1"/>
</dbReference>
<dbReference type="Gene3D" id="3.30.450.20">
    <property type="entry name" value="PAS domain"/>
    <property type="match status" value="2"/>
</dbReference>
<dbReference type="Gene3D" id="3.30.565.10">
    <property type="entry name" value="Histidine kinase-like ATPase, C-terminal domain"/>
    <property type="match status" value="1"/>
</dbReference>
<dbReference type="InterPro" id="IPR036097">
    <property type="entry name" value="HisK_dim/P_sf"/>
</dbReference>
<evidence type="ECO:0000313" key="15">
    <source>
        <dbReference type="EMBL" id="OHA79594.1"/>
    </source>
</evidence>
<dbReference type="PROSITE" id="PS50885">
    <property type="entry name" value="HAMP"/>
    <property type="match status" value="1"/>
</dbReference>
<proteinExistence type="predicted"/>
<evidence type="ECO:0000256" key="6">
    <source>
        <dbReference type="ARBA" id="ARBA00022741"/>
    </source>
</evidence>
<evidence type="ECO:0000256" key="8">
    <source>
        <dbReference type="ARBA" id="ARBA00022840"/>
    </source>
</evidence>
<gene>
    <name evidence="15" type="ORF">A2675_02565</name>
</gene>
<keyword evidence="5" id="KW-0808">Transferase</keyword>
<accession>A0A1G2S3B4</accession>
<evidence type="ECO:0000259" key="12">
    <source>
        <dbReference type="PROSITE" id="PS50109"/>
    </source>
</evidence>
<feature type="domain" description="Histidine kinase" evidence="12">
    <location>
        <begin position="372"/>
        <end position="592"/>
    </location>
</feature>
<dbReference type="AlphaFoldDB" id="A0A1G2S3B4"/>
<dbReference type="CDD" id="cd00075">
    <property type="entry name" value="HATPase"/>
    <property type="match status" value="1"/>
</dbReference>
<evidence type="ECO:0000256" key="1">
    <source>
        <dbReference type="ARBA" id="ARBA00000085"/>
    </source>
</evidence>
<dbReference type="SMART" id="SM00091">
    <property type="entry name" value="PAS"/>
    <property type="match status" value="2"/>
</dbReference>
<keyword evidence="6" id="KW-0547">Nucleotide-binding</keyword>
<evidence type="ECO:0000256" key="10">
    <source>
        <dbReference type="ARBA" id="ARBA00023136"/>
    </source>
</evidence>
<comment type="caution">
    <text evidence="15">The sequence shown here is derived from an EMBL/GenBank/DDBJ whole genome shotgun (WGS) entry which is preliminary data.</text>
</comment>
<dbReference type="GO" id="GO:0005886">
    <property type="term" value="C:plasma membrane"/>
    <property type="evidence" value="ECO:0007669"/>
    <property type="project" value="TreeGrafter"/>
</dbReference>
<dbReference type="Gene3D" id="1.10.287.130">
    <property type="match status" value="1"/>
</dbReference>
<dbReference type="GO" id="GO:0004721">
    <property type="term" value="F:phosphoprotein phosphatase activity"/>
    <property type="evidence" value="ECO:0007669"/>
    <property type="project" value="TreeGrafter"/>
</dbReference>
<dbReference type="SUPFAM" id="SSF55785">
    <property type="entry name" value="PYP-like sensor domain (PAS domain)"/>
    <property type="match status" value="2"/>
</dbReference>
<dbReference type="PANTHER" id="PTHR45453:SF1">
    <property type="entry name" value="PHOSPHATE REGULON SENSOR PROTEIN PHOR"/>
    <property type="match status" value="1"/>
</dbReference>
<dbReference type="PROSITE" id="PS50112">
    <property type="entry name" value="PAS"/>
    <property type="match status" value="2"/>
</dbReference>
<dbReference type="InterPro" id="IPR003660">
    <property type="entry name" value="HAMP_dom"/>
</dbReference>
<evidence type="ECO:0000256" key="2">
    <source>
        <dbReference type="ARBA" id="ARBA00004370"/>
    </source>
</evidence>
<keyword evidence="8" id="KW-0067">ATP-binding</keyword>
<comment type="subcellular location">
    <subcellularLocation>
        <location evidence="2">Membrane</location>
    </subcellularLocation>
</comment>
<evidence type="ECO:0000259" key="13">
    <source>
        <dbReference type="PROSITE" id="PS50112"/>
    </source>
</evidence>
<dbReference type="InterPro" id="IPR003661">
    <property type="entry name" value="HisK_dim/P_dom"/>
</dbReference>
<keyword evidence="9" id="KW-0902">Two-component regulatory system</keyword>
<dbReference type="EMBL" id="MHUS01000045">
    <property type="protein sequence ID" value="OHA79594.1"/>
    <property type="molecule type" value="Genomic_DNA"/>
</dbReference>
<evidence type="ECO:0000256" key="5">
    <source>
        <dbReference type="ARBA" id="ARBA00022679"/>
    </source>
</evidence>
<dbReference type="Pfam" id="PF13188">
    <property type="entry name" value="PAS_8"/>
    <property type="match status" value="1"/>
</dbReference>
<feature type="domain" description="PAS" evidence="13">
    <location>
        <begin position="231"/>
        <end position="279"/>
    </location>
</feature>
<dbReference type="InterPro" id="IPR050351">
    <property type="entry name" value="BphY/WalK/GraS-like"/>
</dbReference>
<dbReference type="PROSITE" id="PS50109">
    <property type="entry name" value="HIS_KIN"/>
    <property type="match status" value="1"/>
</dbReference>
<evidence type="ECO:0000256" key="9">
    <source>
        <dbReference type="ARBA" id="ARBA00023012"/>
    </source>
</evidence>
<feature type="coiled-coil region" evidence="11">
    <location>
        <begin position="174"/>
        <end position="234"/>
    </location>
</feature>
<evidence type="ECO:0000256" key="7">
    <source>
        <dbReference type="ARBA" id="ARBA00022777"/>
    </source>
</evidence>
<evidence type="ECO:0000259" key="14">
    <source>
        <dbReference type="PROSITE" id="PS50885"/>
    </source>
</evidence>
<dbReference type="CDD" id="cd00130">
    <property type="entry name" value="PAS"/>
    <property type="match status" value="1"/>
</dbReference>
<dbReference type="InterPro" id="IPR005467">
    <property type="entry name" value="His_kinase_dom"/>
</dbReference>
<evidence type="ECO:0000313" key="16">
    <source>
        <dbReference type="Proteomes" id="UP000176997"/>
    </source>
</evidence>
<dbReference type="SUPFAM" id="SSF47384">
    <property type="entry name" value="Homodimeric domain of signal transducing histidine kinase"/>
    <property type="match status" value="1"/>
</dbReference>
<evidence type="ECO:0000256" key="11">
    <source>
        <dbReference type="SAM" id="Coils"/>
    </source>
</evidence>
<dbReference type="GO" id="GO:0005524">
    <property type="term" value="F:ATP binding"/>
    <property type="evidence" value="ECO:0007669"/>
    <property type="project" value="UniProtKB-KW"/>
</dbReference>
<dbReference type="SUPFAM" id="SSF55874">
    <property type="entry name" value="ATPase domain of HSP90 chaperone/DNA topoisomerase II/histidine kinase"/>
    <property type="match status" value="1"/>
</dbReference>
<dbReference type="EC" id="2.7.13.3" evidence="3"/>
<dbReference type="Pfam" id="PF00512">
    <property type="entry name" value="HisKA"/>
    <property type="match status" value="1"/>
</dbReference>
<name>A0A1G2S3B4_9BACT</name>
<dbReference type="InterPro" id="IPR004358">
    <property type="entry name" value="Sig_transdc_His_kin-like_C"/>
</dbReference>
<feature type="domain" description="PAS" evidence="13">
    <location>
        <begin position="2"/>
        <end position="61"/>
    </location>
</feature>
<dbReference type="PANTHER" id="PTHR45453">
    <property type="entry name" value="PHOSPHATE REGULON SENSOR PROTEIN PHOR"/>
    <property type="match status" value="1"/>
</dbReference>
<dbReference type="InterPro" id="IPR000014">
    <property type="entry name" value="PAS"/>
</dbReference>
<dbReference type="GO" id="GO:0016036">
    <property type="term" value="P:cellular response to phosphate starvation"/>
    <property type="evidence" value="ECO:0007669"/>
    <property type="project" value="TreeGrafter"/>
</dbReference>
<dbReference type="InterPro" id="IPR036890">
    <property type="entry name" value="HATPase_C_sf"/>
</dbReference>
<evidence type="ECO:0000256" key="3">
    <source>
        <dbReference type="ARBA" id="ARBA00012438"/>
    </source>
</evidence>
<keyword evidence="10" id="KW-0472">Membrane</keyword>
<protein>
    <recommendedName>
        <fullName evidence="3">histidine kinase</fullName>
        <ecNumber evidence="3">2.7.13.3</ecNumber>
    </recommendedName>
</protein>
<dbReference type="InterPro" id="IPR003594">
    <property type="entry name" value="HATPase_dom"/>
</dbReference>
<dbReference type="Pfam" id="PF13426">
    <property type="entry name" value="PAS_9"/>
    <property type="match status" value="1"/>
</dbReference>
<dbReference type="SMART" id="SM00387">
    <property type="entry name" value="HATPase_c"/>
    <property type="match status" value="1"/>
</dbReference>
<dbReference type="SMART" id="SM00388">
    <property type="entry name" value="HisKA"/>
    <property type="match status" value="1"/>
</dbReference>
<keyword evidence="11" id="KW-0175">Coiled coil</keyword>
<dbReference type="GO" id="GO:0000155">
    <property type="term" value="F:phosphorelay sensor kinase activity"/>
    <property type="evidence" value="ECO:0007669"/>
    <property type="project" value="InterPro"/>
</dbReference>
<feature type="domain" description="HAMP" evidence="14">
    <location>
        <begin position="133"/>
        <end position="186"/>
    </location>
</feature>
<dbReference type="PRINTS" id="PR00344">
    <property type="entry name" value="BCTRLSENSOR"/>
</dbReference>
<dbReference type="STRING" id="1802723.A2675_02565"/>
<sequence length="605" mass="67284">MARSIVGGVFSFVAEGIIVFGQDGTINQINPHASLLLDYTSDEIIGKSIDDVLGLTFNDDQLAPEQRVTATIFGTHKTFTVPRGKTAYITSKTGNRFPVFLSARLITTEDSEPFGVLVFRDITTEKQLQSYKENTARRLSELTPFLQRTSTGDFSNALAVPDTEDEFTELFVGLKLMVDDLREVDSQREREEEEKIEAIKKTEEERRRLSEEYSKQLEKEVAEKTHEIIQAKTHTETIIENLTSGLLEYDSAFKLLRINRAAEDLLGVGRSEVVNQEILPKDIDKERWRTLVEVSYPALAPTAKKVKREATGLVSADVNEITVHHPLERDLQVITAHLVDHATGAQQGFIKLIRDVTREKAIARSKSEFISIAAHQLRTPLSAIKWALHLVINGDLGPLNPSQQKLLGNGYETNEKMIQLVNDLLNVARIEDGRFGYDFKQNDIMKIMTSVLSPIRALAQEKAVTLEVTTPDGEPQSFVFDGNKIALALQNLIDNAVKYTPTGGKVSVAVRKQGEYLEVKVQDTGIGVPPEQVSRLFTKFFRAENALHMQTSGSGLGLYIVKNIVMRHGGALNVESKEGVGSTFTLTLPLNESLIPKEDVAVDDV</sequence>
<organism evidence="15 16">
    <name type="scientific">Candidatus Yonathbacteria bacterium RIFCSPHIGHO2_01_FULL_51_10</name>
    <dbReference type="NCBI Taxonomy" id="1802723"/>
    <lineage>
        <taxon>Bacteria</taxon>
        <taxon>Candidatus Yonathiibacteriota</taxon>
    </lineage>
</organism>
<dbReference type="CDD" id="cd00082">
    <property type="entry name" value="HisKA"/>
    <property type="match status" value="1"/>
</dbReference>
<keyword evidence="4" id="KW-0597">Phosphoprotein</keyword>
<reference evidence="15 16" key="1">
    <citation type="journal article" date="2016" name="Nat. Commun.">
        <title>Thousands of microbial genomes shed light on interconnected biogeochemical processes in an aquifer system.</title>
        <authorList>
            <person name="Anantharaman K."/>
            <person name="Brown C.T."/>
            <person name="Hug L.A."/>
            <person name="Sharon I."/>
            <person name="Castelle C.J."/>
            <person name="Probst A.J."/>
            <person name="Thomas B.C."/>
            <person name="Singh A."/>
            <person name="Wilkins M.J."/>
            <person name="Karaoz U."/>
            <person name="Brodie E.L."/>
            <person name="Williams K.H."/>
            <person name="Hubbard S.S."/>
            <person name="Banfield J.F."/>
        </authorList>
    </citation>
    <scope>NUCLEOTIDE SEQUENCE [LARGE SCALE GENOMIC DNA]</scope>
</reference>
<evidence type="ECO:0000256" key="4">
    <source>
        <dbReference type="ARBA" id="ARBA00022553"/>
    </source>
</evidence>
<comment type="catalytic activity">
    <reaction evidence="1">
        <text>ATP + protein L-histidine = ADP + protein N-phospho-L-histidine.</text>
        <dbReference type="EC" id="2.7.13.3"/>
    </reaction>
</comment>
<dbReference type="FunFam" id="3.30.565.10:FF:000037">
    <property type="entry name" value="Hybrid sensor histidine kinase/response regulator"/>
    <property type="match status" value="1"/>
</dbReference>
<dbReference type="Pfam" id="PF02518">
    <property type="entry name" value="HATPase_c"/>
    <property type="match status" value="1"/>
</dbReference>
<dbReference type="Proteomes" id="UP000176997">
    <property type="component" value="Unassembled WGS sequence"/>
</dbReference>